<dbReference type="AlphaFoldDB" id="A0A0F2CYA4"/>
<proteinExistence type="predicted"/>
<sequence>MASKRDLVFRAIRGDEVERVPVGFWFHFVTLEEKGQGLNNPRIF</sequence>
<dbReference type="PATRIC" id="fig|28037.209.peg.1417"/>
<evidence type="ECO:0000313" key="1">
    <source>
        <dbReference type="EMBL" id="KJQ62919.1"/>
    </source>
</evidence>
<gene>
    <name evidence="1" type="ORF">TZ87_01448</name>
</gene>
<accession>A0A0F2CYA4</accession>
<protein>
    <recommendedName>
        <fullName evidence="3">Uroporphyrinogen decarboxylase</fullName>
    </recommendedName>
</protein>
<reference evidence="1 2" key="1">
    <citation type="submission" date="2015-02" db="EMBL/GenBank/DDBJ databases">
        <title>Evolution of amylase-binding proteins of oral streptococcal species.</title>
        <authorList>
            <person name="Haase E.M."/>
        </authorList>
    </citation>
    <scope>NUCLEOTIDE SEQUENCE [LARGE SCALE GENOMIC DNA]</scope>
    <source>
        <strain evidence="1 2">COL85/1862</strain>
    </source>
</reference>
<evidence type="ECO:0008006" key="3">
    <source>
        <dbReference type="Google" id="ProtNLM"/>
    </source>
</evidence>
<evidence type="ECO:0000313" key="2">
    <source>
        <dbReference type="Proteomes" id="UP000033657"/>
    </source>
</evidence>
<organism evidence="1 2">
    <name type="scientific">Streptococcus oralis subsp. oralis</name>
    <dbReference type="NCBI Taxonomy" id="1891914"/>
    <lineage>
        <taxon>Bacteria</taxon>
        <taxon>Bacillati</taxon>
        <taxon>Bacillota</taxon>
        <taxon>Bacilli</taxon>
        <taxon>Lactobacillales</taxon>
        <taxon>Streptococcaceae</taxon>
        <taxon>Streptococcus</taxon>
    </lineage>
</organism>
<dbReference type="Proteomes" id="UP000033657">
    <property type="component" value="Unassembled WGS sequence"/>
</dbReference>
<comment type="caution">
    <text evidence="1">The sequence shown here is derived from an EMBL/GenBank/DDBJ whole genome shotgun (WGS) entry which is preliminary data.</text>
</comment>
<dbReference type="EMBL" id="JYGM01000008">
    <property type="protein sequence ID" value="KJQ62919.1"/>
    <property type="molecule type" value="Genomic_DNA"/>
</dbReference>
<name>A0A0F2CYA4_STROR</name>